<dbReference type="RefSeq" id="WP_149097348.1">
    <property type="nucleotide sequence ID" value="NZ_BMMG01000001.1"/>
</dbReference>
<sequence length="122" mass="14338">MQNDPELNGKYLGTITKDFVQVSDTLKEASYAIRKRDISKYPIFVFSREITPIGGLLIAAHERELEWHINASYLEDFVNRQLVGEDKIEEFQQAYRDADEFCCLFVIDRDFMNFVFVPYPED</sequence>
<name>A0A5M8QR33_9BACT</name>
<dbReference type="EMBL" id="VKKZ01000010">
    <property type="protein sequence ID" value="KAA6437728.1"/>
    <property type="molecule type" value="Genomic_DNA"/>
</dbReference>
<comment type="caution">
    <text evidence="1">The sequence shown here is derived from an EMBL/GenBank/DDBJ whole genome shotgun (WGS) entry which is preliminary data.</text>
</comment>
<reference evidence="1 3" key="2">
    <citation type="submission" date="2019-09" db="EMBL/GenBank/DDBJ databases">
        <title>A bacterium isolated from glacier soil.</title>
        <authorList>
            <person name="Liu Q."/>
        </authorList>
    </citation>
    <scope>NUCLEOTIDE SEQUENCE [LARGE SCALE GENOMIC DNA]</scope>
    <source>
        <strain evidence="1 3">MDT1-10-3</strain>
    </source>
</reference>
<dbReference type="OrthoDB" id="880708at2"/>
<reference evidence="1 3" key="1">
    <citation type="submission" date="2019-07" db="EMBL/GenBank/DDBJ databases">
        <authorList>
            <person name="Qu J.-H."/>
        </authorList>
    </citation>
    <scope>NUCLEOTIDE SEQUENCE [LARGE SCALE GENOMIC DNA]</scope>
    <source>
        <strain evidence="1 3">MDT1-10-3</strain>
    </source>
</reference>
<keyword evidence="4" id="KW-1185">Reference proteome</keyword>
<accession>A0A5M8QR33</accession>
<evidence type="ECO:0000313" key="1">
    <source>
        <dbReference type="EMBL" id="KAA6437728.1"/>
    </source>
</evidence>
<protein>
    <submittedName>
        <fullName evidence="1">Uncharacterized protein</fullName>
    </submittedName>
</protein>
<dbReference type="Proteomes" id="UP001570846">
    <property type="component" value="Unassembled WGS sequence"/>
</dbReference>
<evidence type="ECO:0000313" key="2">
    <source>
        <dbReference type="EMBL" id="MFA1772616.1"/>
    </source>
</evidence>
<reference evidence="2 4" key="3">
    <citation type="submission" date="2024-08" db="EMBL/GenBank/DDBJ databases">
        <authorList>
            <person name="Wei W."/>
        </authorList>
    </citation>
    <scope>NUCLEOTIDE SEQUENCE [LARGE SCALE GENOMIC DNA]</scope>
    <source>
        <strain evidence="2 4">XU2</strain>
    </source>
</reference>
<proteinExistence type="predicted"/>
<evidence type="ECO:0000313" key="3">
    <source>
        <dbReference type="Proteomes" id="UP000323866"/>
    </source>
</evidence>
<dbReference type="AlphaFoldDB" id="A0A5M8QR33"/>
<dbReference type="EMBL" id="JBGOGF010000008">
    <property type="protein sequence ID" value="MFA1772616.1"/>
    <property type="molecule type" value="Genomic_DNA"/>
</dbReference>
<organism evidence="1 3">
    <name type="scientific">Rufibacter glacialis</name>
    <dbReference type="NCBI Taxonomy" id="1259555"/>
    <lineage>
        <taxon>Bacteria</taxon>
        <taxon>Pseudomonadati</taxon>
        <taxon>Bacteroidota</taxon>
        <taxon>Cytophagia</taxon>
        <taxon>Cytophagales</taxon>
        <taxon>Hymenobacteraceae</taxon>
        <taxon>Rufibacter</taxon>
    </lineage>
</organism>
<gene>
    <name evidence="2" type="ORF">ACD591_15060</name>
    <name evidence="1" type="ORF">FOE74_04275</name>
</gene>
<dbReference type="Proteomes" id="UP000323866">
    <property type="component" value="Unassembled WGS sequence"/>
</dbReference>
<evidence type="ECO:0000313" key="4">
    <source>
        <dbReference type="Proteomes" id="UP001570846"/>
    </source>
</evidence>